<comment type="miscellaneous">
    <text evidence="5">In the reaction, the free carboxyl group of octanoic acid is attached via an amide linkage to the epsilon-amino group of a specific lysine residue of lipoyl domains of lipoate-dependent enzymes.</text>
</comment>
<feature type="binding site" evidence="5 8">
    <location>
        <begin position="157"/>
        <end position="159"/>
    </location>
    <ligand>
        <name>substrate</name>
    </ligand>
</feature>
<dbReference type="CDD" id="cd16444">
    <property type="entry name" value="LipB"/>
    <property type="match status" value="1"/>
</dbReference>
<keyword evidence="2 5" id="KW-0808">Transferase</keyword>
<dbReference type="PROSITE" id="PS51733">
    <property type="entry name" value="BPL_LPL_CATALYTIC"/>
    <property type="match status" value="1"/>
</dbReference>
<dbReference type="Gene3D" id="3.30.930.10">
    <property type="entry name" value="Bira Bifunctional Protein, Domain 2"/>
    <property type="match status" value="1"/>
</dbReference>
<dbReference type="OrthoDB" id="9787061at2"/>
<dbReference type="AlphaFoldDB" id="A0A150WIM5"/>
<dbReference type="PANTHER" id="PTHR10993:SF7">
    <property type="entry name" value="LIPOYLTRANSFERASE 2, MITOCHONDRIAL-RELATED"/>
    <property type="match status" value="1"/>
</dbReference>
<feature type="binding site" evidence="5 8">
    <location>
        <begin position="69"/>
        <end position="76"/>
    </location>
    <ligand>
        <name>substrate</name>
    </ligand>
</feature>
<dbReference type="PROSITE" id="PS01313">
    <property type="entry name" value="LIPB"/>
    <property type="match status" value="1"/>
</dbReference>
<dbReference type="InterPro" id="IPR004143">
    <property type="entry name" value="BPL_LPL_catalytic"/>
</dbReference>
<evidence type="ECO:0000256" key="1">
    <source>
        <dbReference type="ARBA" id="ARBA00004821"/>
    </source>
</evidence>
<evidence type="ECO:0000259" key="10">
    <source>
        <dbReference type="PROSITE" id="PS51733"/>
    </source>
</evidence>
<comment type="caution">
    <text evidence="11">The sequence shown here is derived from an EMBL/GenBank/DDBJ whole genome shotgun (WGS) entry which is preliminary data.</text>
</comment>
<evidence type="ECO:0000256" key="7">
    <source>
        <dbReference type="PIRSR" id="PIRSR016262-1"/>
    </source>
</evidence>
<name>A0A150WIM5_BDEBC</name>
<feature type="binding site" evidence="5 8">
    <location>
        <begin position="144"/>
        <end position="146"/>
    </location>
    <ligand>
        <name>substrate</name>
    </ligand>
</feature>
<protein>
    <recommendedName>
        <fullName evidence="5 6">Octanoyltransferase</fullName>
        <ecNumber evidence="5 6">2.3.1.181</ecNumber>
    </recommendedName>
    <alternativeName>
        <fullName evidence="5">Lipoate-protein ligase B</fullName>
    </alternativeName>
    <alternativeName>
        <fullName evidence="5">Lipoyl/octanoyl transferase</fullName>
    </alternativeName>
    <alternativeName>
        <fullName evidence="5">Octanoyl-[acyl-carrier-protein]-protein N-octanoyltransferase</fullName>
    </alternativeName>
</protein>
<keyword evidence="5" id="KW-0963">Cytoplasm</keyword>
<dbReference type="SUPFAM" id="SSF55681">
    <property type="entry name" value="Class II aaRS and biotin synthetases"/>
    <property type="match status" value="1"/>
</dbReference>
<comment type="pathway">
    <text evidence="1 5 6">Protein modification; protein lipoylation via endogenous pathway; protein N(6)-(lipoyl)lysine from octanoyl-[acyl-carrier-protein]: step 1/2.</text>
</comment>
<dbReference type="GO" id="GO:0033819">
    <property type="term" value="F:lipoyl(octanoyl) transferase activity"/>
    <property type="evidence" value="ECO:0007669"/>
    <property type="project" value="UniProtKB-EC"/>
</dbReference>
<comment type="similarity">
    <text evidence="5 6">Belongs to the LipB family.</text>
</comment>
<evidence type="ECO:0000256" key="9">
    <source>
        <dbReference type="PIRSR" id="PIRSR016262-3"/>
    </source>
</evidence>
<evidence type="ECO:0000256" key="6">
    <source>
        <dbReference type="PIRNR" id="PIRNR016262"/>
    </source>
</evidence>
<evidence type="ECO:0000256" key="8">
    <source>
        <dbReference type="PIRSR" id="PIRSR016262-2"/>
    </source>
</evidence>
<dbReference type="InterPro" id="IPR020605">
    <property type="entry name" value="Octanoyltransferase_CS"/>
</dbReference>
<dbReference type="UniPathway" id="UPA00538">
    <property type="reaction ID" value="UER00592"/>
</dbReference>
<sequence>MSVLQFQDWGLINYEDALKKQLALVEKISKENLPGVLVFCTHPPVVTLGRSTKPGDVFAWQGPQVEVTRGGRATYHGPSQLVVYPIINLNQMRKGRKERDIVPFLRVFEEGIVEVLKSYGLENVEGRSLTDDTGVWIGNKKVASVGVGIRQWVSFHGAAINMTYDSQAFQGLNPCGFPPETMISLEELLKRPVNLDDFKEKLKLKLLDIL</sequence>
<accession>A0A150WIM5</accession>
<evidence type="ECO:0000313" key="11">
    <source>
        <dbReference type="EMBL" id="KYG63532.1"/>
    </source>
</evidence>
<dbReference type="PIRSF" id="PIRSF016262">
    <property type="entry name" value="LPLase"/>
    <property type="match status" value="1"/>
</dbReference>
<evidence type="ECO:0000256" key="2">
    <source>
        <dbReference type="ARBA" id="ARBA00022679"/>
    </source>
</evidence>
<reference evidence="11 12" key="1">
    <citation type="submission" date="2016-03" db="EMBL/GenBank/DDBJ databases">
        <authorList>
            <person name="Ploux O."/>
        </authorList>
    </citation>
    <scope>NUCLEOTIDE SEQUENCE [LARGE SCALE GENOMIC DNA]</scope>
    <source>
        <strain evidence="11 12">BER2</strain>
    </source>
</reference>
<comment type="subcellular location">
    <subcellularLocation>
        <location evidence="5">Cytoplasm</location>
    </subcellularLocation>
</comment>
<dbReference type="GO" id="GO:0009249">
    <property type="term" value="P:protein lipoylation"/>
    <property type="evidence" value="ECO:0007669"/>
    <property type="project" value="InterPro"/>
</dbReference>
<organism evidence="11 12">
    <name type="scientific">Bdellovibrio bacteriovorus</name>
    <dbReference type="NCBI Taxonomy" id="959"/>
    <lineage>
        <taxon>Bacteria</taxon>
        <taxon>Pseudomonadati</taxon>
        <taxon>Bdellovibrionota</taxon>
        <taxon>Bdellovibrionia</taxon>
        <taxon>Bdellovibrionales</taxon>
        <taxon>Pseudobdellovibrionaceae</taxon>
        <taxon>Bdellovibrio</taxon>
    </lineage>
</organism>
<proteinExistence type="inferred from homology"/>
<dbReference type="InterPro" id="IPR045864">
    <property type="entry name" value="aa-tRNA-synth_II/BPL/LPL"/>
</dbReference>
<comment type="catalytic activity">
    <reaction evidence="5 6">
        <text>octanoyl-[ACP] + L-lysyl-[protein] = N(6)-octanoyl-L-lysyl-[protein] + holo-[ACP] + H(+)</text>
        <dbReference type="Rhea" id="RHEA:17665"/>
        <dbReference type="Rhea" id="RHEA-COMP:9636"/>
        <dbReference type="Rhea" id="RHEA-COMP:9685"/>
        <dbReference type="Rhea" id="RHEA-COMP:9752"/>
        <dbReference type="Rhea" id="RHEA-COMP:9928"/>
        <dbReference type="ChEBI" id="CHEBI:15378"/>
        <dbReference type="ChEBI" id="CHEBI:29969"/>
        <dbReference type="ChEBI" id="CHEBI:64479"/>
        <dbReference type="ChEBI" id="CHEBI:78463"/>
        <dbReference type="ChEBI" id="CHEBI:78809"/>
        <dbReference type="EC" id="2.3.1.181"/>
    </reaction>
</comment>
<dbReference type="HAMAP" id="MF_00013">
    <property type="entry name" value="LipB"/>
    <property type="match status" value="1"/>
</dbReference>
<evidence type="ECO:0000256" key="4">
    <source>
        <dbReference type="ARBA" id="ARBA00024732"/>
    </source>
</evidence>
<dbReference type="Pfam" id="PF21948">
    <property type="entry name" value="LplA-B_cat"/>
    <property type="match status" value="1"/>
</dbReference>
<comment type="function">
    <text evidence="4 5 6">Catalyzes the transfer of endogenously produced octanoic acid from octanoyl-acyl-carrier-protein onto the lipoyl domains of lipoate-dependent enzymes. Lipoyl-ACP can also act as a substrate although octanoyl-ACP is likely to be the physiological substrate.</text>
</comment>
<evidence type="ECO:0000313" key="12">
    <source>
        <dbReference type="Proteomes" id="UP000075391"/>
    </source>
</evidence>
<dbReference type="GO" id="GO:0005737">
    <property type="term" value="C:cytoplasm"/>
    <property type="evidence" value="ECO:0007669"/>
    <property type="project" value="UniProtKB-SubCell"/>
</dbReference>
<feature type="domain" description="BPL/LPL catalytic" evidence="10">
    <location>
        <begin position="31"/>
        <end position="210"/>
    </location>
</feature>
<feature type="site" description="Lowers pKa of active site Cys" evidence="5 9">
    <location>
        <position position="141"/>
    </location>
</feature>
<keyword evidence="3 5" id="KW-0012">Acyltransferase</keyword>
<dbReference type="InterPro" id="IPR000544">
    <property type="entry name" value="Octanoyltransferase"/>
</dbReference>
<evidence type="ECO:0000256" key="5">
    <source>
        <dbReference type="HAMAP-Rule" id="MF_00013"/>
    </source>
</evidence>
<feature type="active site" description="Acyl-thioester intermediate" evidence="5 7">
    <location>
        <position position="175"/>
    </location>
</feature>
<gene>
    <name evidence="5" type="primary">lipB</name>
    <name evidence="11" type="ORF">AZI85_05270</name>
</gene>
<dbReference type="EMBL" id="LUKF01000014">
    <property type="protein sequence ID" value="KYG63532.1"/>
    <property type="molecule type" value="Genomic_DNA"/>
</dbReference>
<dbReference type="NCBIfam" id="TIGR00214">
    <property type="entry name" value="lipB"/>
    <property type="match status" value="1"/>
</dbReference>
<dbReference type="PANTHER" id="PTHR10993">
    <property type="entry name" value="OCTANOYLTRANSFERASE"/>
    <property type="match status" value="1"/>
</dbReference>
<dbReference type="EC" id="2.3.1.181" evidence="5 6"/>
<evidence type="ECO:0000256" key="3">
    <source>
        <dbReference type="ARBA" id="ARBA00023315"/>
    </source>
</evidence>
<dbReference type="Proteomes" id="UP000075391">
    <property type="component" value="Unassembled WGS sequence"/>
</dbReference>